<protein>
    <submittedName>
        <fullName evidence="2">Uncharacterized protein</fullName>
    </submittedName>
</protein>
<dbReference type="EMBL" id="KZ805303">
    <property type="protein sequence ID" value="PVI07541.1"/>
    <property type="molecule type" value="Genomic_DNA"/>
</dbReference>
<feature type="compositionally biased region" description="Acidic residues" evidence="1">
    <location>
        <begin position="449"/>
        <end position="459"/>
    </location>
</feature>
<proteinExistence type="predicted"/>
<organism evidence="2 3">
    <name type="scientific">Periconia macrospinosa</name>
    <dbReference type="NCBI Taxonomy" id="97972"/>
    <lineage>
        <taxon>Eukaryota</taxon>
        <taxon>Fungi</taxon>
        <taxon>Dikarya</taxon>
        <taxon>Ascomycota</taxon>
        <taxon>Pezizomycotina</taxon>
        <taxon>Dothideomycetes</taxon>
        <taxon>Pleosporomycetidae</taxon>
        <taxon>Pleosporales</taxon>
        <taxon>Massarineae</taxon>
        <taxon>Periconiaceae</taxon>
        <taxon>Periconia</taxon>
    </lineage>
</organism>
<dbReference type="OrthoDB" id="3800814at2759"/>
<sequence length="459" mass="52330">MSYKLQMKGVVPFPDAEFRREEWDHLDPIEETKQTPSKKQNKLNFQALLSETNTTTNTTPQTPLTPTPKATEETYSPSKPLLLPPSTSLSTLPALLSRIETSQRIRAERDRTPRYTHNGFLLHHILSNAPSTHYLCRRCTPRRKCPHHRTFETFRQETSVSLCQHARLVLTWAVDDPNNDKSTWTLETRTYFDVIGQYGGSARDGGDHYDPRAEEREREKHERDCVLHSEEFRVQLLAERVVEDFRRERKALRGNIRRVADEIRALLGAFQRAEGLRKERSRFGKILGGEVRPVDTTIIPSKEEEQKEGTAPSVSEHELEPRKEVGVAEEPATYIPPSSPLFKRKRSSATSIVSTSTASSSRIPNSTSEEPEPPRKIQKTKSRKTVSWALEVDTNTNVGVERVRMMSPEVESGMMGKKVRVRELLLSPVVSDEEEEEEDGDGERGGEVEKEDEVDYGDE</sequence>
<feature type="compositionally biased region" description="Low complexity" evidence="1">
    <location>
        <begin position="52"/>
        <end position="68"/>
    </location>
</feature>
<evidence type="ECO:0000256" key="1">
    <source>
        <dbReference type="SAM" id="MobiDB-lite"/>
    </source>
</evidence>
<dbReference type="Proteomes" id="UP000244855">
    <property type="component" value="Unassembled WGS sequence"/>
</dbReference>
<feature type="compositionally biased region" description="Low complexity" evidence="1">
    <location>
        <begin position="76"/>
        <end position="87"/>
    </location>
</feature>
<accession>A0A2V1EAI4</accession>
<dbReference type="AlphaFoldDB" id="A0A2V1EAI4"/>
<keyword evidence="3" id="KW-1185">Reference proteome</keyword>
<feature type="region of interest" description="Disordered" evidence="1">
    <location>
        <begin position="426"/>
        <end position="459"/>
    </location>
</feature>
<feature type="compositionally biased region" description="Basic and acidic residues" evidence="1">
    <location>
        <begin position="315"/>
        <end position="326"/>
    </location>
</feature>
<name>A0A2V1EAI4_9PLEO</name>
<evidence type="ECO:0000313" key="2">
    <source>
        <dbReference type="EMBL" id="PVI07541.1"/>
    </source>
</evidence>
<feature type="region of interest" description="Disordered" evidence="1">
    <location>
        <begin position="294"/>
        <end position="385"/>
    </location>
</feature>
<feature type="compositionally biased region" description="Low complexity" evidence="1">
    <location>
        <begin position="348"/>
        <end position="368"/>
    </location>
</feature>
<evidence type="ECO:0000313" key="3">
    <source>
        <dbReference type="Proteomes" id="UP000244855"/>
    </source>
</evidence>
<reference evidence="2 3" key="1">
    <citation type="journal article" date="2018" name="Sci. Rep.">
        <title>Comparative genomics provides insights into the lifestyle and reveals functional heterogeneity of dark septate endophytic fungi.</title>
        <authorList>
            <person name="Knapp D.G."/>
            <person name="Nemeth J.B."/>
            <person name="Barry K."/>
            <person name="Hainaut M."/>
            <person name="Henrissat B."/>
            <person name="Johnson J."/>
            <person name="Kuo A."/>
            <person name="Lim J.H.P."/>
            <person name="Lipzen A."/>
            <person name="Nolan M."/>
            <person name="Ohm R.A."/>
            <person name="Tamas L."/>
            <person name="Grigoriev I.V."/>
            <person name="Spatafora J.W."/>
            <person name="Nagy L.G."/>
            <person name="Kovacs G.M."/>
        </authorList>
    </citation>
    <scope>NUCLEOTIDE SEQUENCE [LARGE SCALE GENOMIC DNA]</scope>
    <source>
        <strain evidence="2 3">DSE2036</strain>
    </source>
</reference>
<feature type="region of interest" description="Disordered" evidence="1">
    <location>
        <begin position="51"/>
        <end position="87"/>
    </location>
</feature>
<gene>
    <name evidence="2" type="ORF">DM02DRAFT_700381</name>
</gene>
<feature type="compositionally biased region" description="Acidic residues" evidence="1">
    <location>
        <begin position="431"/>
        <end position="441"/>
    </location>
</feature>